<evidence type="ECO:0000313" key="3">
    <source>
        <dbReference type="Proteomes" id="UP001221898"/>
    </source>
</evidence>
<feature type="region of interest" description="Disordered" evidence="1">
    <location>
        <begin position="231"/>
        <end position="252"/>
    </location>
</feature>
<name>A0AAD7SFP9_9TELE</name>
<organism evidence="2 3">
    <name type="scientific">Aldrovandia affinis</name>
    <dbReference type="NCBI Taxonomy" id="143900"/>
    <lineage>
        <taxon>Eukaryota</taxon>
        <taxon>Metazoa</taxon>
        <taxon>Chordata</taxon>
        <taxon>Craniata</taxon>
        <taxon>Vertebrata</taxon>
        <taxon>Euteleostomi</taxon>
        <taxon>Actinopterygii</taxon>
        <taxon>Neopterygii</taxon>
        <taxon>Teleostei</taxon>
        <taxon>Notacanthiformes</taxon>
        <taxon>Halosauridae</taxon>
        <taxon>Aldrovandia</taxon>
    </lineage>
</organism>
<evidence type="ECO:0000313" key="2">
    <source>
        <dbReference type="EMBL" id="KAJ8400581.1"/>
    </source>
</evidence>
<feature type="compositionally biased region" description="Polar residues" evidence="1">
    <location>
        <begin position="231"/>
        <end position="244"/>
    </location>
</feature>
<proteinExistence type="predicted"/>
<evidence type="ECO:0000256" key="1">
    <source>
        <dbReference type="SAM" id="MobiDB-lite"/>
    </source>
</evidence>
<sequence length="344" mass="38614">MAFDTTASNTGHLTAACIAIQLSLGRPLLWCGCRHHIGEVLLSHIFTNQRWRRCARQRLPFSHVCGTTGTWCCTTIVPQQNLVPHNDSGPLSRYIPGDAEPPFLGKLRAELTVCVAGVLDYKRGDYREFVQLCLVYLCAPGAAQTPVTFHKARWMAKLLYALKLALMEQHITFLPQGTITTRQQELKIRAFADFITHIYATWWLACDTAIDDLTLYHHMYTHKSVGAASQHQRSRRWSGTSADVSSPLADHQLSRPHQPRLMHQLHVDPAFLSLDVEDWATSAAFQVVNVVNGCAERGVRLTSDFVAAARSEQHLQNVLQAVEHDCSKQLNLHCCKSKLDPDQD</sequence>
<keyword evidence="3" id="KW-1185">Reference proteome</keyword>
<dbReference type="PANTHER" id="PTHR46113">
    <property type="entry name" value="SNAC DOMAIN-CONTAINING PROTEIN"/>
    <property type="match status" value="1"/>
</dbReference>
<dbReference type="AlphaFoldDB" id="A0AAD7SFP9"/>
<dbReference type="Proteomes" id="UP001221898">
    <property type="component" value="Unassembled WGS sequence"/>
</dbReference>
<comment type="caution">
    <text evidence="2">The sequence shown here is derived from an EMBL/GenBank/DDBJ whole genome shotgun (WGS) entry which is preliminary data.</text>
</comment>
<gene>
    <name evidence="2" type="ORF">AAFF_G00393500</name>
</gene>
<dbReference type="EMBL" id="JAINUG010000075">
    <property type="protein sequence ID" value="KAJ8400581.1"/>
    <property type="molecule type" value="Genomic_DNA"/>
</dbReference>
<accession>A0AAD7SFP9</accession>
<dbReference type="PANTHER" id="PTHR46113:SF1">
    <property type="entry name" value="PEPTIDASE M17 LEUCYL AMINOPEPTIDASE N-TERMINAL DOMAIN-CONTAINING PROTEIN"/>
    <property type="match status" value="1"/>
</dbReference>
<reference evidence="2" key="1">
    <citation type="journal article" date="2023" name="Science">
        <title>Genome structures resolve the early diversification of teleost fishes.</title>
        <authorList>
            <person name="Parey E."/>
            <person name="Louis A."/>
            <person name="Montfort J."/>
            <person name="Bouchez O."/>
            <person name="Roques C."/>
            <person name="Iampietro C."/>
            <person name="Lluch J."/>
            <person name="Castinel A."/>
            <person name="Donnadieu C."/>
            <person name="Desvignes T."/>
            <person name="Floi Bucao C."/>
            <person name="Jouanno E."/>
            <person name="Wen M."/>
            <person name="Mejri S."/>
            <person name="Dirks R."/>
            <person name="Jansen H."/>
            <person name="Henkel C."/>
            <person name="Chen W.J."/>
            <person name="Zahm M."/>
            <person name="Cabau C."/>
            <person name="Klopp C."/>
            <person name="Thompson A.W."/>
            <person name="Robinson-Rechavi M."/>
            <person name="Braasch I."/>
            <person name="Lecointre G."/>
            <person name="Bobe J."/>
            <person name="Postlethwait J.H."/>
            <person name="Berthelot C."/>
            <person name="Roest Crollius H."/>
            <person name="Guiguen Y."/>
        </authorList>
    </citation>
    <scope>NUCLEOTIDE SEQUENCE</scope>
    <source>
        <strain evidence="2">NC1722</strain>
    </source>
</reference>
<protein>
    <submittedName>
        <fullName evidence="2">Uncharacterized protein</fullName>
    </submittedName>
</protein>